<evidence type="ECO:0000313" key="4">
    <source>
        <dbReference type="Proteomes" id="UP000596660"/>
    </source>
</evidence>
<name>A0A803MV57_CHEQI</name>
<proteinExistence type="predicted"/>
<evidence type="ECO:0000259" key="2">
    <source>
        <dbReference type="Pfam" id="PF23598"/>
    </source>
</evidence>
<dbReference type="SUPFAM" id="SSF52058">
    <property type="entry name" value="L domain-like"/>
    <property type="match status" value="1"/>
</dbReference>
<evidence type="ECO:0000256" key="1">
    <source>
        <dbReference type="ARBA" id="ARBA00022737"/>
    </source>
</evidence>
<dbReference type="Gene3D" id="3.80.10.10">
    <property type="entry name" value="Ribonuclease Inhibitor"/>
    <property type="match status" value="1"/>
</dbReference>
<dbReference type="PANTHER" id="PTHR47186:SF53">
    <property type="entry name" value="RX N-TERMINAL DOMAIN-CONTAINING PROTEIN"/>
    <property type="match status" value="1"/>
</dbReference>
<dbReference type="EnsemblPlants" id="AUR62035784-RA">
    <property type="protein sequence ID" value="AUR62035784-RA:cds"/>
    <property type="gene ID" value="AUR62035784"/>
</dbReference>
<dbReference type="InterPro" id="IPR032675">
    <property type="entry name" value="LRR_dom_sf"/>
</dbReference>
<keyword evidence="1" id="KW-0677">Repeat</keyword>
<dbReference type="Pfam" id="PF23598">
    <property type="entry name" value="LRR_14"/>
    <property type="match status" value="1"/>
</dbReference>
<accession>A0A803MV57</accession>
<reference evidence="3" key="1">
    <citation type="journal article" date="2017" name="Nature">
        <title>The genome of Chenopodium quinoa.</title>
        <authorList>
            <person name="Jarvis D.E."/>
            <person name="Ho Y.S."/>
            <person name="Lightfoot D.J."/>
            <person name="Schmoeckel S.M."/>
            <person name="Li B."/>
            <person name="Borm T.J.A."/>
            <person name="Ohyanagi H."/>
            <person name="Mineta K."/>
            <person name="Michell C.T."/>
            <person name="Saber N."/>
            <person name="Kharbatia N.M."/>
            <person name="Rupper R.R."/>
            <person name="Sharp A.R."/>
            <person name="Dally N."/>
            <person name="Boughton B.A."/>
            <person name="Woo Y.H."/>
            <person name="Gao G."/>
            <person name="Schijlen E.G.W.M."/>
            <person name="Guo X."/>
            <person name="Momin A.A."/>
            <person name="Negrao S."/>
            <person name="Al-Babili S."/>
            <person name="Gehring C."/>
            <person name="Roessner U."/>
            <person name="Jung C."/>
            <person name="Murphy K."/>
            <person name="Arold S.T."/>
            <person name="Gojobori T."/>
            <person name="van der Linden C.G."/>
            <person name="van Loo E.N."/>
            <person name="Jellen E.N."/>
            <person name="Maughan P.J."/>
            <person name="Tester M."/>
        </authorList>
    </citation>
    <scope>NUCLEOTIDE SEQUENCE [LARGE SCALE GENOMIC DNA]</scope>
    <source>
        <strain evidence="3">cv. PI 614886</strain>
    </source>
</reference>
<dbReference type="AlphaFoldDB" id="A0A803MV57"/>
<dbReference type="Proteomes" id="UP000596660">
    <property type="component" value="Unplaced"/>
</dbReference>
<dbReference type="PANTHER" id="PTHR47186">
    <property type="entry name" value="LEUCINE-RICH REPEAT-CONTAINING PROTEIN 57"/>
    <property type="match status" value="1"/>
</dbReference>
<evidence type="ECO:0000313" key="3">
    <source>
        <dbReference type="EnsemblPlants" id="AUR62035784-RA:cds"/>
    </source>
</evidence>
<reference evidence="3" key="2">
    <citation type="submission" date="2021-03" db="UniProtKB">
        <authorList>
            <consortium name="EnsemblPlants"/>
        </authorList>
    </citation>
    <scope>IDENTIFICATION</scope>
</reference>
<protein>
    <recommendedName>
        <fullName evidence="2">Disease resistance R13L4/SHOC-2-like LRR domain-containing protein</fullName>
    </recommendedName>
</protein>
<organism evidence="3 4">
    <name type="scientific">Chenopodium quinoa</name>
    <name type="common">Quinoa</name>
    <dbReference type="NCBI Taxonomy" id="63459"/>
    <lineage>
        <taxon>Eukaryota</taxon>
        <taxon>Viridiplantae</taxon>
        <taxon>Streptophyta</taxon>
        <taxon>Embryophyta</taxon>
        <taxon>Tracheophyta</taxon>
        <taxon>Spermatophyta</taxon>
        <taxon>Magnoliopsida</taxon>
        <taxon>eudicotyledons</taxon>
        <taxon>Gunneridae</taxon>
        <taxon>Pentapetalae</taxon>
        <taxon>Caryophyllales</taxon>
        <taxon>Chenopodiaceae</taxon>
        <taxon>Chenopodioideae</taxon>
        <taxon>Atripliceae</taxon>
        <taxon>Chenopodium</taxon>
    </lineage>
</organism>
<feature type="domain" description="Disease resistance R13L4/SHOC-2-like LRR" evidence="2">
    <location>
        <begin position="58"/>
        <end position="348"/>
    </location>
</feature>
<sequence length="417" mass="47383">MEIRNNPSSFNEIDNIRKLFKLWHNYSGAGTGEVRELLKKARCLGALCLTREIKTLPRTIDKLVHLRYLDLSHIYELEFLPATVCKLNNLQTLKLIECWSLKELPTKLSKLEKLRCLDIEGCGRLALMPPRMGKLTCLEKLPQFVVSHSQEGQANRGRLQDLEALTNVGGSLKISVRGFSTHQVTEGAKCVRGMIHLIDIHIEISCLFNNDAGSTLLLECLQPNCNLIHFNLYGYGGVAFPNWESIEDLEASLPKLVEFWLGDCANLLNLPLLRQLHHLKTLNLISSNDLTLKFCNNENLKSFSIVEELFRSRLSSSLCSLQVKKWRYLKSLCGGGLEHLTALQTLHLSELYDLEELEDGNHSHLPWKFLTRLRDLKLQYLPKLVNLPQGIEHLAALQSLHVEACKSFEHSAECVSR</sequence>
<keyword evidence="4" id="KW-1185">Reference proteome</keyword>
<dbReference type="Gramene" id="AUR62035784-RA">
    <property type="protein sequence ID" value="AUR62035784-RA:cds"/>
    <property type="gene ID" value="AUR62035784"/>
</dbReference>
<dbReference type="InterPro" id="IPR055414">
    <property type="entry name" value="LRR_R13L4/SHOC2-like"/>
</dbReference>